<dbReference type="Proteomes" id="UP000626109">
    <property type="component" value="Unassembled WGS sequence"/>
</dbReference>
<proteinExistence type="predicted"/>
<protein>
    <submittedName>
        <fullName evidence="2">Uncharacterized protein</fullName>
    </submittedName>
</protein>
<comment type="caution">
    <text evidence="2">The sequence shown here is derived from an EMBL/GenBank/DDBJ whole genome shotgun (WGS) entry which is preliminary data.</text>
</comment>
<accession>A0A813I539</accession>
<evidence type="ECO:0000313" key="3">
    <source>
        <dbReference type="Proteomes" id="UP000626109"/>
    </source>
</evidence>
<name>A0A813I539_POLGL</name>
<reference evidence="2" key="1">
    <citation type="submission" date="2021-02" db="EMBL/GenBank/DDBJ databases">
        <authorList>
            <person name="Dougan E. K."/>
            <person name="Rhodes N."/>
            <person name="Thang M."/>
            <person name="Chan C."/>
        </authorList>
    </citation>
    <scope>NUCLEOTIDE SEQUENCE</scope>
</reference>
<evidence type="ECO:0000256" key="1">
    <source>
        <dbReference type="SAM" id="MobiDB-lite"/>
    </source>
</evidence>
<feature type="region of interest" description="Disordered" evidence="1">
    <location>
        <begin position="196"/>
        <end position="231"/>
    </location>
</feature>
<dbReference type="AlphaFoldDB" id="A0A813I539"/>
<dbReference type="EMBL" id="CAJNNW010003222">
    <property type="protein sequence ID" value="CAE8645173.1"/>
    <property type="molecule type" value="Genomic_DNA"/>
</dbReference>
<sequence>MGDDLFARLVVILRPKLEADADLAATPSAITESTPQSGSSVCSVSSVIEKSFSLKELELLAKGCGLKREGVNWGKEGTPNRRKAEIAAALAALEDGTVGDVAEPGLLTTDEEDSGNLAAVDPGDPLVEKLYDAFLLDDLVDLACRFGIKRRGVNWGKDGTPRRRKHDIIAALLAHHAQQQLEDLSPSDLIETEQGRTIKNQGMDRCNSDQPAETKQDIVSNEDESDAATEEEPQLQALVDLGHESSWCAYYVDDVQEEPHTGYMSRAAYRKRLQDAGLLQRDQDVFHIIASANGGPDHPDSYLGALGASFNRSIGCRFDALCCFIAGLEKTEKAVRRALEAERLYRSDPARKPRVYSKSPPVFYSENAYNLQAGRCLTGAELLERGRLTCYQACLRPVWPKLQSSRGLKEQQQQLQQ</sequence>
<gene>
    <name evidence="2" type="ORF">PGLA2088_LOCUS3682</name>
</gene>
<evidence type="ECO:0000313" key="2">
    <source>
        <dbReference type="EMBL" id="CAE8645173.1"/>
    </source>
</evidence>
<organism evidence="2 3">
    <name type="scientific">Polarella glacialis</name>
    <name type="common">Dinoflagellate</name>
    <dbReference type="NCBI Taxonomy" id="89957"/>
    <lineage>
        <taxon>Eukaryota</taxon>
        <taxon>Sar</taxon>
        <taxon>Alveolata</taxon>
        <taxon>Dinophyceae</taxon>
        <taxon>Suessiales</taxon>
        <taxon>Suessiaceae</taxon>
        <taxon>Polarella</taxon>
    </lineage>
</organism>
<feature type="compositionally biased region" description="Acidic residues" evidence="1">
    <location>
        <begin position="220"/>
        <end position="231"/>
    </location>
</feature>
<feature type="compositionally biased region" description="Polar residues" evidence="1">
    <location>
        <begin position="208"/>
        <end position="219"/>
    </location>
</feature>